<name>A0AAN8IP07_TRICO</name>
<comment type="caution">
    <text evidence="1">The sequence shown here is derived from an EMBL/GenBank/DDBJ whole genome shotgun (WGS) entry which is preliminary data.</text>
</comment>
<evidence type="ECO:0000313" key="2">
    <source>
        <dbReference type="Proteomes" id="UP001331761"/>
    </source>
</evidence>
<feature type="non-terminal residue" evidence="1">
    <location>
        <position position="78"/>
    </location>
</feature>
<dbReference type="Proteomes" id="UP001331761">
    <property type="component" value="Unassembled WGS sequence"/>
</dbReference>
<organism evidence="1 2">
    <name type="scientific">Trichostrongylus colubriformis</name>
    <name type="common">Black scour worm</name>
    <dbReference type="NCBI Taxonomy" id="6319"/>
    <lineage>
        <taxon>Eukaryota</taxon>
        <taxon>Metazoa</taxon>
        <taxon>Ecdysozoa</taxon>
        <taxon>Nematoda</taxon>
        <taxon>Chromadorea</taxon>
        <taxon>Rhabditida</taxon>
        <taxon>Rhabditina</taxon>
        <taxon>Rhabditomorpha</taxon>
        <taxon>Strongyloidea</taxon>
        <taxon>Trichostrongylidae</taxon>
        <taxon>Trichostrongylus</taxon>
    </lineage>
</organism>
<dbReference type="AlphaFoldDB" id="A0AAN8IP07"/>
<reference evidence="1 2" key="1">
    <citation type="submission" date="2019-10" db="EMBL/GenBank/DDBJ databases">
        <title>Assembly and Annotation for the nematode Trichostrongylus colubriformis.</title>
        <authorList>
            <person name="Martin J."/>
        </authorList>
    </citation>
    <scope>NUCLEOTIDE SEQUENCE [LARGE SCALE GENOMIC DNA]</scope>
    <source>
        <strain evidence="1">G859</strain>
        <tissue evidence="1">Whole worm</tissue>
    </source>
</reference>
<evidence type="ECO:0000313" key="1">
    <source>
        <dbReference type="EMBL" id="KAK5981524.1"/>
    </source>
</evidence>
<keyword evidence="2" id="KW-1185">Reference proteome</keyword>
<dbReference type="EMBL" id="WIXE01006190">
    <property type="protein sequence ID" value="KAK5981524.1"/>
    <property type="molecule type" value="Genomic_DNA"/>
</dbReference>
<sequence length="78" mass="8526">MENPLVAVITSSAVESRIRRRGFNSISQLLQPFATHSVSVKDPSTGQLVSANVTVDFHDLSKEGHLLTLSVLPHVLFE</sequence>
<dbReference type="Pfam" id="PF12739">
    <property type="entry name" value="TRAPPC-Trs85"/>
    <property type="match status" value="1"/>
</dbReference>
<accession>A0AAN8IP07</accession>
<dbReference type="InterPro" id="IPR024420">
    <property type="entry name" value="TRAPP_III_complex_Trs85"/>
</dbReference>
<gene>
    <name evidence="1" type="ORF">GCK32_021853</name>
</gene>
<protein>
    <submittedName>
        <fullName evidence="1">Uncharacterized protein</fullName>
    </submittedName>
</protein>
<proteinExistence type="predicted"/>